<gene>
    <name evidence="5" type="ORF">D4A47_13965</name>
</gene>
<protein>
    <submittedName>
        <fullName evidence="5">DeoR/GlpR transcriptional regulator</fullName>
    </submittedName>
</protein>
<dbReference type="InterPro" id="IPR036390">
    <property type="entry name" value="WH_DNA-bd_sf"/>
</dbReference>
<keyword evidence="1" id="KW-0805">Transcription regulation</keyword>
<dbReference type="SUPFAM" id="SSF100950">
    <property type="entry name" value="NagB/RpiA/CoA transferase-like"/>
    <property type="match status" value="1"/>
</dbReference>
<evidence type="ECO:0000256" key="3">
    <source>
        <dbReference type="ARBA" id="ARBA00023163"/>
    </source>
</evidence>
<dbReference type="PROSITE" id="PS51000">
    <property type="entry name" value="HTH_DEOR_2"/>
    <property type="match status" value="1"/>
</dbReference>
<dbReference type="PANTHER" id="PTHR30363:SF8">
    <property type="entry name" value="DEOXYRIBOSE OPERON REPRESSOR"/>
    <property type="match status" value="1"/>
</dbReference>
<dbReference type="PROSITE" id="PS00894">
    <property type="entry name" value="HTH_DEOR_1"/>
    <property type="match status" value="1"/>
</dbReference>
<dbReference type="Pfam" id="PF00455">
    <property type="entry name" value="DeoRC"/>
    <property type="match status" value="1"/>
</dbReference>
<dbReference type="SUPFAM" id="SSF46785">
    <property type="entry name" value="Winged helix' DNA-binding domain"/>
    <property type="match status" value="1"/>
</dbReference>
<evidence type="ECO:0000313" key="5">
    <source>
        <dbReference type="EMBL" id="RLL06079.1"/>
    </source>
</evidence>
<evidence type="ECO:0000313" key="6">
    <source>
        <dbReference type="Proteomes" id="UP000276301"/>
    </source>
</evidence>
<reference evidence="5 6" key="1">
    <citation type="submission" date="2018-10" db="EMBL/GenBank/DDBJ databases">
        <title>Anaerotruncus faecis sp. nov., isolated from human feces.</title>
        <authorList>
            <person name="Wang Y.-J."/>
        </authorList>
    </citation>
    <scope>NUCLEOTIDE SEQUENCE [LARGE SCALE GENOMIC DNA]</scope>
    <source>
        <strain evidence="5 6">22A2-44</strain>
    </source>
</reference>
<dbReference type="SMART" id="SM01134">
    <property type="entry name" value="DeoRC"/>
    <property type="match status" value="1"/>
</dbReference>
<evidence type="ECO:0000256" key="2">
    <source>
        <dbReference type="ARBA" id="ARBA00023125"/>
    </source>
</evidence>
<dbReference type="SMART" id="SM00420">
    <property type="entry name" value="HTH_DEOR"/>
    <property type="match status" value="1"/>
</dbReference>
<proteinExistence type="predicted"/>
<dbReference type="AlphaFoldDB" id="A0A498CRR9"/>
<dbReference type="InterPro" id="IPR050313">
    <property type="entry name" value="Carb_Metab_HTH_regulators"/>
</dbReference>
<organism evidence="5 6">
    <name type="scientific">Anaerotruncus massiliensis</name>
    <name type="common">ex Liu et al. 2021</name>
    <dbReference type="NCBI Taxonomy" id="2321404"/>
    <lineage>
        <taxon>Bacteria</taxon>
        <taxon>Bacillati</taxon>
        <taxon>Bacillota</taxon>
        <taxon>Clostridia</taxon>
        <taxon>Eubacteriales</taxon>
        <taxon>Oscillospiraceae</taxon>
        <taxon>Anaerotruncus</taxon>
    </lineage>
</organism>
<dbReference type="GO" id="GO:0003700">
    <property type="term" value="F:DNA-binding transcription factor activity"/>
    <property type="evidence" value="ECO:0007669"/>
    <property type="project" value="InterPro"/>
</dbReference>
<keyword evidence="2" id="KW-0238">DNA-binding</keyword>
<sequence>MIWQDHNRKGLLRLDKKLLRINRMTELLQQRRSSTVRELAGELKVSEMTVRRDLEVLMDGDIVTVAHGHVLLKNPQARSVIGPDYEWAYENSSHFEEKERIARFAASMIEPGDMVILDVGSTLERLPRHIPADMDFSAMCFSVSVFNQLRQRPNRRLILGGGSYHHATDMCESPENVAMVNNLRANKVFLSAGGVHRELGVTCTYQYEVDLKLAAISSSKTRILVTDSSKFGNVRVAFYAHLSQFDAIVTDTGLPEDWREWIGEAGIKLHLL</sequence>
<dbReference type="InterPro" id="IPR014036">
    <property type="entry name" value="DeoR-like_C"/>
</dbReference>
<keyword evidence="6" id="KW-1185">Reference proteome</keyword>
<dbReference type="PANTHER" id="PTHR30363">
    <property type="entry name" value="HTH-TYPE TRANSCRIPTIONAL REGULATOR SRLR-RELATED"/>
    <property type="match status" value="1"/>
</dbReference>
<dbReference type="InterPro" id="IPR018356">
    <property type="entry name" value="Tscrpt_reg_HTH_DeoR_CS"/>
</dbReference>
<dbReference type="InterPro" id="IPR037171">
    <property type="entry name" value="NagB/RpiA_transferase-like"/>
</dbReference>
<comment type="caution">
    <text evidence="5">The sequence shown here is derived from an EMBL/GenBank/DDBJ whole genome shotgun (WGS) entry which is preliminary data.</text>
</comment>
<name>A0A498CRR9_9FIRM</name>
<dbReference type="GO" id="GO:0003677">
    <property type="term" value="F:DNA binding"/>
    <property type="evidence" value="ECO:0007669"/>
    <property type="project" value="UniProtKB-KW"/>
</dbReference>
<evidence type="ECO:0000259" key="4">
    <source>
        <dbReference type="PROSITE" id="PS51000"/>
    </source>
</evidence>
<dbReference type="InterPro" id="IPR036388">
    <property type="entry name" value="WH-like_DNA-bd_sf"/>
</dbReference>
<dbReference type="Proteomes" id="UP000276301">
    <property type="component" value="Unassembled WGS sequence"/>
</dbReference>
<dbReference type="EMBL" id="RCHT01000066">
    <property type="protein sequence ID" value="RLL06079.1"/>
    <property type="molecule type" value="Genomic_DNA"/>
</dbReference>
<dbReference type="Gene3D" id="1.10.10.10">
    <property type="entry name" value="Winged helix-like DNA-binding domain superfamily/Winged helix DNA-binding domain"/>
    <property type="match status" value="1"/>
</dbReference>
<dbReference type="PRINTS" id="PR00037">
    <property type="entry name" value="HTHLACR"/>
</dbReference>
<dbReference type="Pfam" id="PF08220">
    <property type="entry name" value="HTH_DeoR"/>
    <property type="match status" value="1"/>
</dbReference>
<keyword evidence="3" id="KW-0804">Transcription</keyword>
<dbReference type="InterPro" id="IPR001034">
    <property type="entry name" value="DeoR_HTH"/>
</dbReference>
<evidence type="ECO:0000256" key="1">
    <source>
        <dbReference type="ARBA" id="ARBA00023015"/>
    </source>
</evidence>
<feature type="domain" description="HTH deoR-type" evidence="4">
    <location>
        <begin position="17"/>
        <end position="72"/>
    </location>
</feature>
<accession>A0A498CRR9</accession>